<dbReference type="RefSeq" id="WP_153383838.1">
    <property type="nucleotide sequence ID" value="NZ_VDFM01000016.1"/>
</dbReference>
<dbReference type="OrthoDB" id="2295000at2"/>
<gene>
    <name evidence="2" type="ORF">FHL02_10080</name>
</gene>
<organism evidence="2 3">
    <name type="scientific">Companilactobacillus mishanensis</name>
    <dbReference type="NCBI Taxonomy" id="2486008"/>
    <lineage>
        <taxon>Bacteria</taxon>
        <taxon>Bacillati</taxon>
        <taxon>Bacillota</taxon>
        <taxon>Bacilli</taxon>
        <taxon>Lactobacillales</taxon>
        <taxon>Lactobacillaceae</taxon>
        <taxon>Companilactobacillus</taxon>
    </lineage>
</organism>
<evidence type="ECO:0000313" key="3">
    <source>
        <dbReference type="Proteomes" id="UP000380386"/>
    </source>
</evidence>
<dbReference type="EMBL" id="VDFM01000016">
    <property type="protein sequence ID" value="MQS53367.1"/>
    <property type="molecule type" value="Genomic_DNA"/>
</dbReference>
<reference evidence="2 3" key="1">
    <citation type="journal article" date="2019" name="Syst. Appl. Microbiol.">
        <title>Polyphasic characterization of two novel Lactobacillus spp. isolated from blown salami packages: Description of Lactobacillus halodurans sp. nov. and Lactobacillus salsicarnum sp. nov.</title>
        <authorList>
            <person name="Schuster J.A."/>
            <person name="Klingl A."/>
            <person name="Vogel R.F."/>
            <person name="Ehrmann M.A."/>
        </authorList>
    </citation>
    <scope>NUCLEOTIDE SEQUENCE [LARGE SCALE GENOMIC DNA]</scope>
    <source>
        <strain evidence="2 3">TMW 1.2118</strain>
    </source>
</reference>
<dbReference type="Proteomes" id="UP000380386">
    <property type="component" value="Unassembled WGS sequence"/>
</dbReference>
<evidence type="ECO:0000256" key="1">
    <source>
        <dbReference type="SAM" id="SignalP"/>
    </source>
</evidence>
<evidence type="ECO:0008006" key="4">
    <source>
        <dbReference type="Google" id="ProtNLM"/>
    </source>
</evidence>
<feature type="chain" id="PRO_5024419895" description="Surface layer protein A domain-containing protein" evidence="1">
    <location>
        <begin position="29"/>
        <end position="195"/>
    </location>
</feature>
<dbReference type="AlphaFoldDB" id="A0A5P0ZL19"/>
<sequence>MKKSLISAFSGLLIASTIGVVTPTLAKADTSTKTPLAQTTITVPLSIDGDQFIHFMIKKDIPVYSAKGMDLKMFAPVGNKSYDVSTDNIIKQADGSYLYPINNENQYVKSTDVEQAMNGEIPTKYIVSSFEDIIHTKNLIGIPLYDKNLNIIEYAALPADSYWYTNGSIFNQNTNELFYRVSTNEYVSSVDITTK</sequence>
<name>A0A5P0ZL19_9LACO</name>
<protein>
    <recommendedName>
        <fullName evidence="4">Surface layer protein A domain-containing protein</fullName>
    </recommendedName>
</protein>
<comment type="caution">
    <text evidence="2">The sequence shown here is derived from an EMBL/GenBank/DDBJ whole genome shotgun (WGS) entry which is preliminary data.</text>
</comment>
<evidence type="ECO:0000313" key="2">
    <source>
        <dbReference type="EMBL" id="MQS53367.1"/>
    </source>
</evidence>
<accession>A0A5P0ZL19</accession>
<feature type="signal peptide" evidence="1">
    <location>
        <begin position="1"/>
        <end position="28"/>
    </location>
</feature>
<keyword evidence="1" id="KW-0732">Signal</keyword>
<proteinExistence type="predicted"/>